<dbReference type="InterPro" id="IPR007466">
    <property type="entry name" value="Peptidyl-Arg-deiminase_porph"/>
</dbReference>
<gene>
    <name evidence="2" type="ORF">C7435_2404</name>
</gene>
<dbReference type="RefSeq" id="WP_121211745.1">
    <property type="nucleotide sequence ID" value="NZ_RBIM01000005.1"/>
</dbReference>
<keyword evidence="1" id="KW-0378">Hydrolase</keyword>
<organism evidence="2 3">
    <name type="scientific">Maricaulis maris</name>
    <dbReference type="NCBI Taxonomy" id="74318"/>
    <lineage>
        <taxon>Bacteria</taxon>
        <taxon>Pseudomonadati</taxon>
        <taxon>Pseudomonadota</taxon>
        <taxon>Alphaproteobacteria</taxon>
        <taxon>Maricaulales</taxon>
        <taxon>Maricaulaceae</taxon>
        <taxon>Maricaulis</taxon>
    </lineage>
</organism>
<sequence length="337" mass="35677">MTIDLPHETARQSRLFTCWPSDAELWEDNLEPAQAEFAAFLKAVVAPSATGVTLDLTILASTAQAEASAKRALGHRARVVRAAFGDVWARDTGPVFLRRDGEPVAVRFRFNGWGGKYELPGDDAIGGVIAKLAGAREVAVDLVAEGGALEFDGEGTLITTRQCLLNPNRNPGLGEADVEAVLKQTLGVDKVLWIDEGLVADHTDGHIDNIVRFARPGVVVCQSPWGDDDPQAEVLAAIARQLAGMTDARGRHLQVCRIPSPGRVDLGDGEVVPASHMNWVIGPRHVVVPVYGTSGGEAAVTALRGIFPDHEVVGASARAILTGGGAFHCVTCHQAGE</sequence>
<dbReference type="Pfam" id="PF04371">
    <property type="entry name" value="PAD_porph"/>
    <property type="match status" value="1"/>
</dbReference>
<protein>
    <submittedName>
        <fullName evidence="2">Agmatine deiminase</fullName>
    </submittedName>
</protein>
<dbReference type="GO" id="GO:0009446">
    <property type="term" value="P:putrescine biosynthetic process"/>
    <property type="evidence" value="ECO:0007669"/>
    <property type="project" value="InterPro"/>
</dbReference>
<evidence type="ECO:0000313" key="2">
    <source>
        <dbReference type="EMBL" id="RKQ96152.1"/>
    </source>
</evidence>
<dbReference type="AlphaFoldDB" id="A0A495D5Q0"/>
<dbReference type="GO" id="GO:0004668">
    <property type="term" value="F:protein-arginine deiminase activity"/>
    <property type="evidence" value="ECO:0007669"/>
    <property type="project" value="InterPro"/>
</dbReference>
<dbReference type="SUPFAM" id="SSF55909">
    <property type="entry name" value="Pentein"/>
    <property type="match status" value="1"/>
</dbReference>
<dbReference type="Gene3D" id="3.75.10.10">
    <property type="entry name" value="L-arginine/glycine Amidinotransferase, Chain A"/>
    <property type="match status" value="1"/>
</dbReference>
<dbReference type="PANTHER" id="PTHR31377">
    <property type="entry name" value="AGMATINE DEIMINASE-RELATED"/>
    <property type="match status" value="1"/>
</dbReference>
<dbReference type="Proteomes" id="UP000273675">
    <property type="component" value="Unassembled WGS sequence"/>
</dbReference>
<dbReference type="GO" id="GO:0047632">
    <property type="term" value="F:agmatine deiminase activity"/>
    <property type="evidence" value="ECO:0007669"/>
    <property type="project" value="TreeGrafter"/>
</dbReference>
<accession>A0A495D5Q0</accession>
<comment type="caution">
    <text evidence="2">The sequence shown here is derived from an EMBL/GenBank/DDBJ whole genome shotgun (WGS) entry which is preliminary data.</text>
</comment>
<dbReference type="EMBL" id="RBIM01000005">
    <property type="protein sequence ID" value="RKQ96152.1"/>
    <property type="molecule type" value="Genomic_DNA"/>
</dbReference>
<evidence type="ECO:0000313" key="3">
    <source>
        <dbReference type="Proteomes" id="UP000273675"/>
    </source>
</evidence>
<evidence type="ECO:0000256" key="1">
    <source>
        <dbReference type="ARBA" id="ARBA00022801"/>
    </source>
</evidence>
<reference evidence="2 3" key="1">
    <citation type="submission" date="2018-10" db="EMBL/GenBank/DDBJ databases">
        <title>Genomic Encyclopedia of Type Strains, Phase IV (KMG-IV): sequencing the most valuable type-strain genomes for metagenomic binning, comparative biology and taxonomic classification.</title>
        <authorList>
            <person name="Goeker M."/>
        </authorList>
    </citation>
    <scope>NUCLEOTIDE SEQUENCE [LARGE SCALE GENOMIC DNA]</scope>
    <source>
        <strain evidence="2 3">DSM 4734</strain>
    </source>
</reference>
<dbReference type="PANTHER" id="PTHR31377:SF0">
    <property type="entry name" value="AGMATINE DEIMINASE-RELATED"/>
    <property type="match status" value="1"/>
</dbReference>
<name>A0A495D5Q0_9PROT</name>
<dbReference type="OrthoDB" id="9808013at2"/>
<proteinExistence type="predicted"/>